<accession>A0ABW5GRZ5</accession>
<evidence type="ECO:0000313" key="4">
    <source>
        <dbReference type="EMBL" id="MFD2463662.1"/>
    </source>
</evidence>
<keyword evidence="5" id="KW-1185">Reference proteome</keyword>
<feature type="domain" description="Ketoreductase" evidence="3">
    <location>
        <begin position="8"/>
        <end position="190"/>
    </location>
</feature>
<dbReference type="Proteomes" id="UP001597419">
    <property type="component" value="Unassembled WGS sequence"/>
</dbReference>
<proteinExistence type="inferred from homology"/>
<dbReference type="PANTHER" id="PTHR48107:SF7">
    <property type="entry name" value="RE15974P"/>
    <property type="match status" value="1"/>
</dbReference>
<dbReference type="SUPFAM" id="SSF51735">
    <property type="entry name" value="NAD(P)-binding Rossmann-fold domains"/>
    <property type="match status" value="1"/>
</dbReference>
<evidence type="ECO:0000313" key="5">
    <source>
        <dbReference type="Proteomes" id="UP001597419"/>
    </source>
</evidence>
<dbReference type="EMBL" id="JBHUKU010000022">
    <property type="protein sequence ID" value="MFD2463662.1"/>
    <property type="molecule type" value="Genomic_DNA"/>
</dbReference>
<dbReference type="InterPro" id="IPR036291">
    <property type="entry name" value="NAD(P)-bd_dom_sf"/>
</dbReference>
<evidence type="ECO:0000256" key="1">
    <source>
        <dbReference type="ARBA" id="ARBA00006484"/>
    </source>
</evidence>
<comment type="similarity">
    <text evidence="1">Belongs to the short-chain dehydrogenases/reductases (SDR) family.</text>
</comment>
<comment type="caution">
    <text evidence="4">The sequence shown here is derived from an EMBL/GenBank/DDBJ whole genome shotgun (WGS) entry which is preliminary data.</text>
</comment>
<evidence type="ECO:0000256" key="2">
    <source>
        <dbReference type="ARBA" id="ARBA00023002"/>
    </source>
</evidence>
<reference evidence="5" key="1">
    <citation type="journal article" date="2019" name="Int. J. Syst. Evol. Microbiol.">
        <title>The Global Catalogue of Microorganisms (GCM) 10K type strain sequencing project: providing services to taxonomists for standard genome sequencing and annotation.</title>
        <authorList>
            <consortium name="The Broad Institute Genomics Platform"/>
            <consortium name="The Broad Institute Genome Sequencing Center for Infectious Disease"/>
            <person name="Wu L."/>
            <person name="Ma J."/>
        </authorList>
    </citation>
    <scope>NUCLEOTIDE SEQUENCE [LARGE SCALE GENOMIC DNA]</scope>
    <source>
        <strain evidence="5">CGMCC 4.7643</strain>
    </source>
</reference>
<dbReference type="InterPro" id="IPR057326">
    <property type="entry name" value="KR_dom"/>
</dbReference>
<dbReference type="InterPro" id="IPR002347">
    <property type="entry name" value="SDR_fam"/>
</dbReference>
<dbReference type="SMART" id="SM00822">
    <property type="entry name" value="PKS_KR"/>
    <property type="match status" value="1"/>
</dbReference>
<name>A0ABW5GRZ5_9PSEU</name>
<dbReference type="InterPro" id="IPR020904">
    <property type="entry name" value="Sc_DH/Rdtase_CS"/>
</dbReference>
<dbReference type="PROSITE" id="PS00061">
    <property type="entry name" value="ADH_SHORT"/>
    <property type="match status" value="1"/>
</dbReference>
<evidence type="ECO:0000259" key="3">
    <source>
        <dbReference type="SMART" id="SM00822"/>
    </source>
</evidence>
<dbReference type="PRINTS" id="PR00081">
    <property type="entry name" value="GDHRDH"/>
</dbReference>
<organism evidence="4 5">
    <name type="scientific">Amycolatopsis samaneae</name>
    <dbReference type="NCBI Taxonomy" id="664691"/>
    <lineage>
        <taxon>Bacteria</taxon>
        <taxon>Bacillati</taxon>
        <taxon>Actinomycetota</taxon>
        <taxon>Actinomycetes</taxon>
        <taxon>Pseudonocardiales</taxon>
        <taxon>Pseudonocardiaceae</taxon>
        <taxon>Amycolatopsis</taxon>
    </lineage>
</organism>
<dbReference type="RefSeq" id="WP_345386693.1">
    <property type="nucleotide sequence ID" value="NZ_BAABHG010000001.1"/>
</dbReference>
<gene>
    <name evidence="4" type="ORF">ACFSYJ_33955</name>
</gene>
<dbReference type="PANTHER" id="PTHR48107">
    <property type="entry name" value="NADPH-DEPENDENT ALDEHYDE REDUCTASE-LIKE PROTEIN, CHLOROPLASTIC-RELATED"/>
    <property type="match status" value="1"/>
</dbReference>
<dbReference type="Gene3D" id="3.40.50.720">
    <property type="entry name" value="NAD(P)-binding Rossmann-like Domain"/>
    <property type="match status" value="1"/>
</dbReference>
<keyword evidence="2" id="KW-0560">Oxidoreductase</keyword>
<protein>
    <submittedName>
        <fullName evidence="4">SDR family oxidoreductase</fullName>
    </submittedName>
</protein>
<sequence>MLSTASGKVAIVTGGSRGIGRATALRLADAGVRVIVNYQRAADAAAEVVAAIEGAGGEAVAARADAADATQLRALFDVAEQRFGGLDIFVHNAAGYVGGPIADAADADYEQVFALNSRATFLALRTAASRVRDGGRLIFVSSVATRMSPSGNGLYAASKSAGEQLVRVFAREMGPRGVTVNSVLPGPTDTEGFAASAAPVAWLAERTPLGRIGKPEDIAEVVGFLASERARWVTGQSIAVDGGLS</sequence>
<dbReference type="Pfam" id="PF13561">
    <property type="entry name" value="adh_short_C2"/>
    <property type="match status" value="1"/>
</dbReference>